<dbReference type="PANTHER" id="PTHR31471:SF49">
    <property type="entry name" value="REMORIN FAMILY PROTEIN"/>
    <property type="match status" value="1"/>
</dbReference>
<dbReference type="PANTHER" id="PTHR31471">
    <property type="entry name" value="OS02G0116800 PROTEIN"/>
    <property type="match status" value="1"/>
</dbReference>
<protein>
    <recommendedName>
        <fullName evidence="3">Remorin C-terminal domain-containing protein</fullName>
    </recommendedName>
</protein>
<gene>
    <name evidence="4" type="ORF">F511_01825</name>
</gene>
<keyword evidence="5" id="KW-1185">Reference proteome</keyword>
<dbReference type="Proteomes" id="UP000250235">
    <property type="component" value="Unassembled WGS sequence"/>
</dbReference>
<evidence type="ECO:0000313" key="5">
    <source>
        <dbReference type="Proteomes" id="UP000250235"/>
    </source>
</evidence>
<feature type="region of interest" description="Disordered" evidence="2">
    <location>
        <begin position="1"/>
        <end position="38"/>
    </location>
</feature>
<sequence length="467" mass="51868">MQTGITSPSKLRMKLIGSQKKKDGSYSSRTSPSRHEDSEFVNSLLADFGEEASSIEVQPIKYDDSNRHGLYSTPVARENGETGHVRMQVLVSKTDDTNSSTVVFPVRTSEEETLDYDSTSSFEFHKGERSLRHSAARSFPRPMPSKWNDAEKWIMNKQNLKSNVTEKVNLNHQANRGSGIAGNMVRVVPESAASENKPSIDFCLPVGLGKFAYASHGAAPASGQAELKDLTGEGTTGIRSVSMRDMGTEMTPIPSQEPSRSATPVGATTPLLRSPNSSIPSTPRRGEPQPTGHATQTLADYKKDNLSDKEMKLKTRRDIVALGVQLGKMNIAAWATDEDKAKDVSDSNEFERIEYAKRAAAWEEAEKSKHAARFKREEIKIQAWESRQKAKLDAEMRKIEYQIEQMKAVAQAKMLKKVALSRQKSEEMRNRAEARRNCQAEKTTAQADDIRQTGRIPSSPFICCGWP</sequence>
<name>A0A2Z7CW57_9LAMI</name>
<evidence type="ECO:0000256" key="2">
    <source>
        <dbReference type="SAM" id="MobiDB-lite"/>
    </source>
</evidence>
<dbReference type="Pfam" id="PF03763">
    <property type="entry name" value="Remorin_C"/>
    <property type="match status" value="1"/>
</dbReference>
<evidence type="ECO:0000259" key="3">
    <source>
        <dbReference type="Pfam" id="PF03763"/>
    </source>
</evidence>
<dbReference type="EMBL" id="KQ992022">
    <property type="protein sequence ID" value="KZV51033.1"/>
    <property type="molecule type" value="Genomic_DNA"/>
</dbReference>
<feature type="region of interest" description="Disordered" evidence="2">
    <location>
        <begin position="421"/>
        <end position="459"/>
    </location>
</feature>
<organism evidence="4 5">
    <name type="scientific">Dorcoceras hygrometricum</name>
    <dbReference type="NCBI Taxonomy" id="472368"/>
    <lineage>
        <taxon>Eukaryota</taxon>
        <taxon>Viridiplantae</taxon>
        <taxon>Streptophyta</taxon>
        <taxon>Embryophyta</taxon>
        <taxon>Tracheophyta</taxon>
        <taxon>Spermatophyta</taxon>
        <taxon>Magnoliopsida</taxon>
        <taxon>eudicotyledons</taxon>
        <taxon>Gunneridae</taxon>
        <taxon>Pentapetalae</taxon>
        <taxon>asterids</taxon>
        <taxon>lamiids</taxon>
        <taxon>Lamiales</taxon>
        <taxon>Gesneriaceae</taxon>
        <taxon>Didymocarpoideae</taxon>
        <taxon>Trichosporeae</taxon>
        <taxon>Loxocarpinae</taxon>
        <taxon>Dorcoceras</taxon>
    </lineage>
</organism>
<feature type="region of interest" description="Disordered" evidence="2">
    <location>
        <begin position="244"/>
        <end position="302"/>
    </location>
</feature>
<evidence type="ECO:0000313" key="4">
    <source>
        <dbReference type="EMBL" id="KZV51033.1"/>
    </source>
</evidence>
<dbReference type="OrthoDB" id="1900877at2759"/>
<reference evidence="4 5" key="1">
    <citation type="journal article" date="2015" name="Proc. Natl. Acad. Sci. U.S.A.">
        <title>The resurrection genome of Boea hygrometrica: A blueprint for survival of dehydration.</title>
        <authorList>
            <person name="Xiao L."/>
            <person name="Yang G."/>
            <person name="Zhang L."/>
            <person name="Yang X."/>
            <person name="Zhao S."/>
            <person name="Ji Z."/>
            <person name="Zhou Q."/>
            <person name="Hu M."/>
            <person name="Wang Y."/>
            <person name="Chen M."/>
            <person name="Xu Y."/>
            <person name="Jin H."/>
            <person name="Xiao X."/>
            <person name="Hu G."/>
            <person name="Bao F."/>
            <person name="Hu Y."/>
            <person name="Wan P."/>
            <person name="Li L."/>
            <person name="Deng X."/>
            <person name="Kuang T."/>
            <person name="Xiang C."/>
            <person name="Zhu J.K."/>
            <person name="Oliver M.J."/>
            <person name="He Y."/>
        </authorList>
    </citation>
    <scope>NUCLEOTIDE SEQUENCE [LARGE SCALE GENOMIC DNA]</scope>
    <source>
        <strain evidence="5">cv. XS01</strain>
    </source>
</reference>
<comment type="similarity">
    <text evidence="1">Belongs to the remorin family.</text>
</comment>
<proteinExistence type="inferred from homology"/>
<dbReference type="InterPro" id="IPR005516">
    <property type="entry name" value="Remorin_C"/>
</dbReference>
<dbReference type="AlphaFoldDB" id="A0A2Z7CW57"/>
<feature type="domain" description="Remorin C-terminal" evidence="3">
    <location>
        <begin position="356"/>
        <end position="458"/>
    </location>
</feature>
<evidence type="ECO:0000256" key="1">
    <source>
        <dbReference type="ARBA" id="ARBA00005711"/>
    </source>
</evidence>
<feature type="compositionally biased region" description="Basic and acidic residues" evidence="2">
    <location>
        <begin position="423"/>
        <end position="439"/>
    </location>
</feature>
<feature type="compositionally biased region" description="Polar residues" evidence="2">
    <location>
        <begin position="253"/>
        <end position="262"/>
    </location>
</feature>
<accession>A0A2Z7CW57</accession>